<protein>
    <submittedName>
        <fullName evidence="2">Uncharacterized protein</fullName>
    </submittedName>
</protein>
<feature type="region of interest" description="Disordered" evidence="1">
    <location>
        <begin position="80"/>
        <end position="125"/>
    </location>
</feature>
<reference evidence="2 3" key="1">
    <citation type="journal article" date="2020" name="Nat. Food">
        <title>A phased Vanilla planifolia genome enables genetic improvement of flavour and production.</title>
        <authorList>
            <person name="Hasing T."/>
            <person name="Tang H."/>
            <person name="Brym M."/>
            <person name="Khazi F."/>
            <person name="Huang T."/>
            <person name="Chambers A.H."/>
        </authorList>
    </citation>
    <scope>NUCLEOTIDE SEQUENCE [LARGE SCALE GENOMIC DNA]</scope>
    <source>
        <tissue evidence="2">Leaf</tissue>
    </source>
</reference>
<gene>
    <name evidence="2" type="ORF">HPP92_016858</name>
</gene>
<evidence type="ECO:0000313" key="3">
    <source>
        <dbReference type="Proteomes" id="UP000639772"/>
    </source>
</evidence>
<organism evidence="2 3">
    <name type="scientific">Vanilla planifolia</name>
    <name type="common">Vanilla</name>
    <dbReference type="NCBI Taxonomy" id="51239"/>
    <lineage>
        <taxon>Eukaryota</taxon>
        <taxon>Viridiplantae</taxon>
        <taxon>Streptophyta</taxon>
        <taxon>Embryophyta</taxon>
        <taxon>Tracheophyta</taxon>
        <taxon>Spermatophyta</taxon>
        <taxon>Magnoliopsida</taxon>
        <taxon>Liliopsida</taxon>
        <taxon>Asparagales</taxon>
        <taxon>Orchidaceae</taxon>
        <taxon>Vanilloideae</taxon>
        <taxon>Vanilleae</taxon>
        <taxon>Vanilla</taxon>
    </lineage>
</organism>
<proteinExistence type="predicted"/>
<dbReference type="AlphaFoldDB" id="A0A835USH1"/>
<comment type="caution">
    <text evidence="2">The sequence shown here is derived from an EMBL/GenBank/DDBJ whole genome shotgun (WGS) entry which is preliminary data.</text>
</comment>
<dbReference type="OrthoDB" id="1564807at2759"/>
<evidence type="ECO:0000313" key="2">
    <source>
        <dbReference type="EMBL" id="KAG0472312.1"/>
    </source>
</evidence>
<dbReference type="Proteomes" id="UP000639772">
    <property type="component" value="Unassembled WGS sequence"/>
</dbReference>
<dbReference type="EMBL" id="JADCNM010000008">
    <property type="protein sequence ID" value="KAG0472312.1"/>
    <property type="molecule type" value="Genomic_DNA"/>
</dbReference>
<sequence length="125" mass="14716">MSSLLDWARKMQQEGRLHLLVDRNVGRGSSVWRRWRWCRWRCCARENIPARRPRMSEVLRMLEGDGLAEKWQASNQLEQLQDAETEERFEEPSHDGMLFVVDGTNGSRSGRSREEVQEMELSGPR</sequence>
<accession>A0A835USH1</accession>
<evidence type="ECO:0000256" key="1">
    <source>
        <dbReference type="SAM" id="MobiDB-lite"/>
    </source>
</evidence>
<name>A0A835USH1_VANPL</name>